<dbReference type="EMBL" id="AP023093">
    <property type="protein sequence ID" value="BCE35901.1"/>
    <property type="molecule type" value="Genomic_DNA"/>
</dbReference>
<protein>
    <submittedName>
        <fullName evidence="2">Uncharacterized protein</fullName>
    </submittedName>
</protein>
<gene>
    <name evidence="1" type="ORF">XF3B_09320</name>
    <name evidence="2" type="ORF">XF9B_09260</name>
</gene>
<evidence type="ECO:0000313" key="2">
    <source>
        <dbReference type="EMBL" id="BCE79505.1"/>
    </source>
</evidence>
<reference evidence="1" key="1">
    <citation type="submission" date="2020-05" db="EMBL/GenBank/DDBJ databases">
        <title>Complete genome sequence of Bradyrhizobium diazoefficiens XF3 isolated from soybean nodule.</title>
        <authorList>
            <person name="Noda R."/>
            <person name="Kakizaki K."/>
            <person name="Minamisawa K."/>
        </authorList>
    </citation>
    <scope>NUCLEOTIDE SEQUENCE</scope>
    <source>
        <strain evidence="1">XF3</strain>
    </source>
</reference>
<dbReference type="AlphaFoldDB" id="A0A810BWD0"/>
<proteinExistence type="predicted"/>
<sequence>MLPTNLSSAEIKPLLERPNHVHDVIDGEQRPRNAIRRKVVLDHLEHLAVLTAAAKFRIPDDFEHYQGRNARHLRDIREVIFEIKRTDRPTSVLGNWR</sequence>
<reference evidence="2" key="2">
    <citation type="submission" date="2020-05" db="EMBL/GenBank/DDBJ databases">
        <title>Complete genome sequence of Bradyrhizobium diazoefficiens XF9 isolated from soybean nodule.</title>
        <authorList>
            <person name="Noda R."/>
            <person name="Kakizaki K."/>
            <person name="Minamisawa K."/>
        </authorList>
    </citation>
    <scope>NUCLEOTIDE SEQUENCE</scope>
    <source>
        <strain evidence="2">XF9</strain>
    </source>
</reference>
<name>A0A810BWD0_9BRAD</name>
<dbReference type="EMBL" id="AP023098">
    <property type="protein sequence ID" value="BCE79505.1"/>
    <property type="molecule type" value="Genomic_DNA"/>
</dbReference>
<evidence type="ECO:0000313" key="1">
    <source>
        <dbReference type="EMBL" id="BCE35901.1"/>
    </source>
</evidence>
<accession>A0A810BWD0</accession>
<organism evidence="2">
    <name type="scientific">Bradyrhizobium diazoefficiens</name>
    <dbReference type="NCBI Taxonomy" id="1355477"/>
    <lineage>
        <taxon>Bacteria</taxon>
        <taxon>Pseudomonadati</taxon>
        <taxon>Pseudomonadota</taxon>
        <taxon>Alphaproteobacteria</taxon>
        <taxon>Hyphomicrobiales</taxon>
        <taxon>Nitrobacteraceae</taxon>
        <taxon>Bradyrhizobium</taxon>
    </lineage>
</organism>